<dbReference type="Pfam" id="PF00460">
    <property type="entry name" value="Flg_bb_rod"/>
    <property type="match status" value="1"/>
</dbReference>
<comment type="subunit">
    <text evidence="5 6">The basal body constitutes a major portion of the flagellar organelle and consists of four rings (L,P,S, and M) mounted on a central rod. The rod consists of about 26 subunits of FlgG in the distal portion, and FlgB, FlgC and FlgF are thought to build up the proximal portion of the rod with about 6 subunits each.</text>
</comment>
<dbReference type="InterPro" id="IPR006299">
    <property type="entry name" value="FlgC"/>
</dbReference>
<comment type="similarity">
    <text evidence="2">Belongs to the flagella basal body rod proteins family.</text>
</comment>
<evidence type="ECO:0000313" key="10">
    <source>
        <dbReference type="Proteomes" id="UP000280842"/>
    </source>
</evidence>
<dbReference type="GO" id="GO:0071978">
    <property type="term" value="P:bacterial-type flagellum-dependent swarming motility"/>
    <property type="evidence" value="ECO:0007669"/>
    <property type="project" value="TreeGrafter"/>
</dbReference>
<dbReference type="AlphaFoldDB" id="A0A3M0BMJ5"/>
<reference evidence="9 10" key="1">
    <citation type="submission" date="2018-10" db="EMBL/GenBank/DDBJ databases">
        <title>Genomic Encyclopedia of Archaeal and Bacterial Type Strains, Phase II (KMG-II): from individual species to whole genera.</title>
        <authorList>
            <person name="Goeker M."/>
        </authorList>
    </citation>
    <scope>NUCLEOTIDE SEQUENCE [LARGE SCALE GENOMIC DNA]</scope>
    <source>
        <strain evidence="9 10">VM1</strain>
    </source>
</reference>
<dbReference type="Proteomes" id="UP000280842">
    <property type="component" value="Unassembled WGS sequence"/>
</dbReference>
<evidence type="ECO:0000256" key="5">
    <source>
        <dbReference type="ARBA" id="ARBA00025933"/>
    </source>
</evidence>
<evidence type="ECO:0000256" key="1">
    <source>
        <dbReference type="ARBA" id="ARBA00004117"/>
    </source>
</evidence>
<dbReference type="PANTHER" id="PTHR30435">
    <property type="entry name" value="FLAGELLAR PROTEIN"/>
    <property type="match status" value="1"/>
</dbReference>
<comment type="caution">
    <text evidence="9">The sequence shown here is derived from an EMBL/GenBank/DDBJ whole genome shotgun (WGS) entry which is preliminary data.</text>
</comment>
<feature type="domain" description="Flagellar basal-body/hook protein C-terminal" evidence="8">
    <location>
        <begin position="89"/>
        <end position="127"/>
    </location>
</feature>
<protein>
    <recommendedName>
        <fullName evidence="3 6">Flagellar basal-body rod protein FlgC</fullName>
    </recommendedName>
</protein>
<evidence type="ECO:0000256" key="6">
    <source>
        <dbReference type="RuleBase" id="RU362062"/>
    </source>
</evidence>
<evidence type="ECO:0000313" key="9">
    <source>
        <dbReference type="EMBL" id="RMA97489.1"/>
    </source>
</evidence>
<dbReference type="PANTHER" id="PTHR30435:SF2">
    <property type="entry name" value="FLAGELLAR BASAL-BODY ROD PROTEIN FLGC"/>
    <property type="match status" value="1"/>
</dbReference>
<proteinExistence type="inferred from homology"/>
<dbReference type="InterPro" id="IPR019776">
    <property type="entry name" value="Flagellar_basal_body_rod_CS"/>
</dbReference>
<keyword evidence="4 6" id="KW-0975">Bacterial flagellum</keyword>
<dbReference type="Pfam" id="PF06429">
    <property type="entry name" value="Flg_bbr_C"/>
    <property type="match status" value="1"/>
</dbReference>
<dbReference type="OrthoDB" id="9794148at2"/>
<feature type="domain" description="Flagellar basal body rod protein N-terminal" evidence="7">
    <location>
        <begin position="6"/>
        <end position="32"/>
    </location>
</feature>
<name>A0A3M0BMJ5_9AQUI</name>
<dbReference type="GO" id="GO:0030694">
    <property type="term" value="C:bacterial-type flagellum basal body, rod"/>
    <property type="evidence" value="ECO:0007669"/>
    <property type="project" value="UniProtKB-UniRule"/>
</dbReference>
<organism evidence="9 10">
    <name type="scientific">Hydrogenothermus marinus</name>
    <dbReference type="NCBI Taxonomy" id="133270"/>
    <lineage>
        <taxon>Bacteria</taxon>
        <taxon>Pseudomonadati</taxon>
        <taxon>Aquificota</taxon>
        <taxon>Aquificia</taxon>
        <taxon>Aquificales</taxon>
        <taxon>Hydrogenothermaceae</taxon>
        <taxon>Hydrogenothermus</taxon>
    </lineage>
</organism>
<comment type="subcellular location">
    <subcellularLocation>
        <location evidence="1 6">Bacterial flagellum basal body</location>
    </subcellularLocation>
</comment>
<evidence type="ECO:0000259" key="8">
    <source>
        <dbReference type="Pfam" id="PF06429"/>
    </source>
</evidence>
<keyword evidence="9" id="KW-0966">Cell projection</keyword>
<accession>A0A3M0BMJ5</accession>
<dbReference type="InterPro" id="IPR010930">
    <property type="entry name" value="Flg_bb/hook_C_dom"/>
</dbReference>
<dbReference type="NCBIfam" id="TIGR01395">
    <property type="entry name" value="FlgC"/>
    <property type="match status" value="1"/>
</dbReference>
<evidence type="ECO:0000259" key="7">
    <source>
        <dbReference type="Pfam" id="PF00460"/>
    </source>
</evidence>
<keyword evidence="9" id="KW-0969">Cilium</keyword>
<dbReference type="InterPro" id="IPR001444">
    <property type="entry name" value="Flag_bb_rod_N"/>
</dbReference>
<keyword evidence="9" id="KW-0282">Flagellum</keyword>
<dbReference type="RefSeq" id="WP_121922268.1">
    <property type="nucleotide sequence ID" value="NZ_REFO01000010.1"/>
</dbReference>
<evidence type="ECO:0000256" key="2">
    <source>
        <dbReference type="ARBA" id="ARBA00009677"/>
    </source>
</evidence>
<dbReference type="PROSITE" id="PS00588">
    <property type="entry name" value="FLAGELLA_BB_ROD"/>
    <property type="match status" value="1"/>
</dbReference>
<keyword evidence="10" id="KW-1185">Reference proteome</keyword>
<gene>
    <name evidence="9" type="ORF">CLV39_0102</name>
</gene>
<evidence type="ECO:0000256" key="3">
    <source>
        <dbReference type="ARBA" id="ARBA00017941"/>
    </source>
</evidence>
<sequence length="136" mass="15445">MLFKGLEISMTGMEAQKVRIDIISSNIANVNSVNEKNGQPYRRKVPVFQSILDKESNIPLYKVKVAKIEEDKSPFKLKYDPNNPLADKNGYVKLPNVDPLKEMVDMMSAARSYEANLTAFNTHKNMLIKSLEIIKV</sequence>
<dbReference type="EMBL" id="REFO01000010">
    <property type="protein sequence ID" value="RMA97489.1"/>
    <property type="molecule type" value="Genomic_DNA"/>
</dbReference>
<evidence type="ECO:0000256" key="4">
    <source>
        <dbReference type="ARBA" id="ARBA00023143"/>
    </source>
</evidence>